<dbReference type="InterPro" id="IPR036291">
    <property type="entry name" value="NAD(P)-bd_dom_sf"/>
</dbReference>
<dbReference type="PRINTS" id="PR00072">
    <property type="entry name" value="MALOXRDTASE"/>
</dbReference>
<comment type="caution">
    <text evidence="9">The sequence shown here is derived from an EMBL/GenBank/DDBJ whole genome shotgun (WGS) entry which is preliminary data.</text>
</comment>
<dbReference type="Proteomes" id="UP001529245">
    <property type="component" value="Unassembled WGS sequence"/>
</dbReference>
<dbReference type="InterPro" id="IPR046346">
    <property type="entry name" value="Aminoacid_DH-like_N_sf"/>
</dbReference>
<dbReference type="SMART" id="SM01274">
    <property type="entry name" value="malic"/>
    <property type="match status" value="1"/>
</dbReference>
<evidence type="ECO:0000256" key="6">
    <source>
        <dbReference type="RuleBase" id="RU003427"/>
    </source>
</evidence>
<proteinExistence type="inferred from homology"/>
<dbReference type="InterPro" id="IPR045213">
    <property type="entry name" value="Malic_NAD-bd_bact_type"/>
</dbReference>
<protein>
    <submittedName>
        <fullName evidence="9">NAD-dependent malic enzyme</fullName>
    </submittedName>
</protein>
<dbReference type="SUPFAM" id="SSF53223">
    <property type="entry name" value="Aminoacid dehydrogenase-like, N-terminal domain"/>
    <property type="match status" value="1"/>
</dbReference>
<dbReference type="Gene3D" id="3.40.50.10380">
    <property type="entry name" value="Malic enzyme, N-terminal domain"/>
    <property type="match status" value="1"/>
</dbReference>
<reference evidence="9 10" key="1">
    <citation type="submission" date="2023-04" db="EMBL/GenBank/DDBJ databases">
        <title>A. sendaiensis sub sp. chiapanensis a novel subspecie with specific adaptation in bacterial cell wall isolated from an active volcano.</title>
        <authorList>
            <person name="Alvarez Gutierrez P.E."/>
            <person name="Ortiz Cortes L.Y."/>
        </authorList>
    </citation>
    <scope>NUCLEOTIDE SEQUENCE [LARGE SCALE GENOMIC DNA]</scope>
    <source>
        <strain evidence="9 10">PA2</strain>
    </source>
</reference>
<dbReference type="Gene3D" id="3.40.50.720">
    <property type="entry name" value="NAD(P)-binding Rossmann-like Domain"/>
    <property type="match status" value="1"/>
</dbReference>
<dbReference type="SMART" id="SM00919">
    <property type="entry name" value="Malic_M"/>
    <property type="match status" value="1"/>
</dbReference>
<dbReference type="PROSITE" id="PS00331">
    <property type="entry name" value="MALIC_ENZYMES"/>
    <property type="match status" value="1"/>
</dbReference>
<dbReference type="InterPro" id="IPR015884">
    <property type="entry name" value="Malic_enzyme_CS"/>
</dbReference>
<sequence length="481" mass="51523">MTLTRADQVQAMFRIRLHKNASMGEVHGAVVSAGGEVVAVETRATAEAYSIRDITVSMEPGADVAAAAAALRQVPGVDVIETLDRVFLAHLGGKIATHLKVPVVDRADLSVVYTPGVARVCEAIRDRPERAFEFTVRTNTVAVVSDGSAVLGLGNIGPQAALPVMEGKAMLFKRFADVDAFPICLATQDVDEIVETVERIAPSFGGINLEDISSPRCFEIEERLRRRLDIPVFHDDQHGTAVVMMAGLLNALKIVGKRMEDISVVMAGVGAAGVACTKILLAAGVGHIVGVDRVGIIERGRHYDNPVKMWYAENTNFENRRGTLEDAIRGADVFIGVSGPGILTVDHVKQMARDPIVFAMANPIPEILPEVAAGHVRVMATGRSDYPNQINNVLCFPGMFRGALDVRARDINEEMKMAAAEAIAACVPEDQLAEDYIIPSPFDPNVVPAVSAAVQRAAVKTGVATLPAKVPLDDEPIYTEI</sequence>
<dbReference type="InterPro" id="IPR012301">
    <property type="entry name" value="Malic_N_dom"/>
</dbReference>
<dbReference type="SUPFAM" id="SSF51735">
    <property type="entry name" value="NAD(P)-binding Rossmann-fold domains"/>
    <property type="match status" value="1"/>
</dbReference>
<comment type="similarity">
    <text evidence="3 6">Belongs to the malic enzymes family.</text>
</comment>
<evidence type="ECO:0000313" key="9">
    <source>
        <dbReference type="EMBL" id="MDI9260387.1"/>
    </source>
</evidence>
<dbReference type="CDD" id="cd05311">
    <property type="entry name" value="NAD_bind_2_malic_enz"/>
    <property type="match status" value="1"/>
</dbReference>
<dbReference type="Pfam" id="PF00390">
    <property type="entry name" value="malic"/>
    <property type="match status" value="1"/>
</dbReference>
<dbReference type="EMBL" id="JASGCB010000014">
    <property type="protein sequence ID" value="MDI9260387.1"/>
    <property type="molecule type" value="Genomic_DNA"/>
</dbReference>
<dbReference type="PANTHER" id="PTHR43237">
    <property type="entry name" value="NADP-DEPENDENT MALIC ENZYME"/>
    <property type="match status" value="1"/>
</dbReference>
<dbReference type="Pfam" id="PF03949">
    <property type="entry name" value="Malic_M"/>
    <property type="match status" value="2"/>
</dbReference>
<dbReference type="PANTHER" id="PTHR43237:SF4">
    <property type="entry name" value="NADP-DEPENDENT MALIC ENZYME"/>
    <property type="match status" value="1"/>
</dbReference>
<gene>
    <name evidence="9" type="ORF">QID03_09305</name>
</gene>
<dbReference type="PIRSF" id="PIRSF000106">
    <property type="entry name" value="ME"/>
    <property type="match status" value="1"/>
</dbReference>
<evidence type="ECO:0000313" key="10">
    <source>
        <dbReference type="Proteomes" id="UP001529245"/>
    </source>
</evidence>
<accession>A0ABT6Y008</accession>
<organism evidence="9 10">
    <name type="scientific">Alicyclobacillus sendaiensis PA2</name>
    <dbReference type="NCBI Taxonomy" id="3029425"/>
    <lineage>
        <taxon>Bacteria</taxon>
        <taxon>Bacillati</taxon>
        <taxon>Bacillota</taxon>
        <taxon>Bacilli</taxon>
        <taxon>Bacillales</taxon>
        <taxon>Alicyclobacillaceae</taxon>
        <taxon>Alicyclobacillus</taxon>
    </lineage>
</organism>
<evidence type="ECO:0000256" key="1">
    <source>
        <dbReference type="ARBA" id="ARBA00001936"/>
    </source>
</evidence>
<evidence type="ECO:0000259" key="8">
    <source>
        <dbReference type="SMART" id="SM01274"/>
    </source>
</evidence>
<dbReference type="InterPro" id="IPR012302">
    <property type="entry name" value="Malic_NAD-bd"/>
</dbReference>
<evidence type="ECO:0000259" key="7">
    <source>
        <dbReference type="SMART" id="SM00919"/>
    </source>
</evidence>
<evidence type="ECO:0000256" key="4">
    <source>
        <dbReference type="ARBA" id="ARBA00022723"/>
    </source>
</evidence>
<dbReference type="RefSeq" id="WP_283203862.1">
    <property type="nucleotide sequence ID" value="NZ_JASGCB010000014.1"/>
</dbReference>
<evidence type="ECO:0000256" key="2">
    <source>
        <dbReference type="ARBA" id="ARBA00001946"/>
    </source>
</evidence>
<keyword evidence="10" id="KW-1185">Reference proteome</keyword>
<keyword evidence="4 6" id="KW-0479">Metal-binding</keyword>
<comment type="cofactor">
    <cofactor evidence="2">
        <name>Mg(2+)</name>
        <dbReference type="ChEBI" id="CHEBI:18420"/>
    </cofactor>
</comment>
<keyword evidence="5" id="KW-0560">Oxidoreductase</keyword>
<evidence type="ECO:0000256" key="3">
    <source>
        <dbReference type="ARBA" id="ARBA00008785"/>
    </source>
</evidence>
<dbReference type="InterPro" id="IPR037062">
    <property type="entry name" value="Malic_N_dom_sf"/>
</dbReference>
<feature type="domain" description="Malic enzyme NAD-binding" evidence="7">
    <location>
        <begin position="237"/>
        <end position="459"/>
    </location>
</feature>
<feature type="domain" description="Malic enzyme N-terminal" evidence="8">
    <location>
        <begin position="92"/>
        <end position="225"/>
    </location>
</feature>
<name>A0ABT6Y008_ALISE</name>
<comment type="cofactor">
    <cofactor evidence="1">
        <name>Mn(2+)</name>
        <dbReference type="ChEBI" id="CHEBI:29035"/>
    </cofactor>
</comment>
<evidence type="ECO:0000256" key="5">
    <source>
        <dbReference type="ARBA" id="ARBA00023002"/>
    </source>
</evidence>
<dbReference type="InterPro" id="IPR001891">
    <property type="entry name" value="Malic_OxRdtase"/>
</dbReference>
<dbReference type="InterPro" id="IPR051674">
    <property type="entry name" value="Malate_Decarboxylase"/>
</dbReference>